<comment type="similarity">
    <text evidence="1">Belongs to the RutC family.</text>
</comment>
<evidence type="ECO:0000313" key="2">
    <source>
        <dbReference type="EMBL" id="ARQ01445.1"/>
    </source>
</evidence>
<dbReference type="EMBL" id="CP021112">
    <property type="protein sequence ID" value="ARQ01445.1"/>
    <property type="molecule type" value="Genomic_DNA"/>
</dbReference>
<name>A0A1W6ZXG7_9HYPH</name>
<evidence type="ECO:0000313" key="3">
    <source>
        <dbReference type="Proteomes" id="UP000194137"/>
    </source>
</evidence>
<organism evidence="2 3">
    <name type="scientific">Pseudorhodoplanes sinuspersici</name>
    <dbReference type="NCBI Taxonomy" id="1235591"/>
    <lineage>
        <taxon>Bacteria</taxon>
        <taxon>Pseudomonadati</taxon>
        <taxon>Pseudomonadota</taxon>
        <taxon>Alphaproteobacteria</taxon>
        <taxon>Hyphomicrobiales</taxon>
        <taxon>Pseudorhodoplanes</taxon>
    </lineage>
</organism>
<dbReference type="Proteomes" id="UP000194137">
    <property type="component" value="Chromosome"/>
</dbReference>
<keyword evidence="3" id="KW-1185">Reference proteome</keyword>
<dbReference type="KEGG" id="psin:CAK95_21805"/>
<dbReference type="GO" id="GO:0019239">
    <property type="term" value="F:deaminase activity"/>
    <property type="evidence" value="ECO:0007669"/>
    <property type="project" value="TreeGrafter"/>
</dbReference>
<accession>A0A1W6ZXG7</accession>
<dbReference type="InterPro" id="IPR006175">
    <property type="entry name" value="YjgF/YER057c/UK114"/>
</dbReference>
<gene>
    <name evidence="2" type="ORF">CAK95_21805</name>
</gene>
<dbReference type="InterPro" id="IPR035959">
    <property type="entry name" value="RutC-like_sf"/>
</dbReference>
<dbReference type="STRING" id="1235591.CAK95_21805"/>
<evidence type="ECO:0000256" key="1">
    <source>
        <dbReference type="ARBA" id="ARBA00010552"/>
    </source>
</evidence>
<protein>
    <recommendedName>
        <fullName evidence="4">Enamine deaminase RidA</fullName>
    </recommendedName>
</protein>
<dbReference type="PANTHER" id="PTHR11803">
    <property type="entry name" value="2-IMINOBUTANOATE/2-IMINOPROPANOATE DEAMINASE RIDA"/>
    <property type="match status" value="1"/>
</dbReference>
<evidence type="ECO:0008006" key="4">
    <source>
        <dbReference type="Google" id="ProtNLM"/>
    </source>
</evidence>
<dbReference type="CDD" id="cd00448">
    <property type="entry name" value="YjgF_YER057c_UK114_family"/>
    <property type="match status" value="1"/>
</dbReference>
<dbReference type="SUPFAM" id="SSF55298">
    <property type="entry name" value="YjgF-like"/>
    <property type="match status" value="1"/>
</dbReference>
<proteinExistence type="inferred from homology"/>
<dbReference type="Gene3D" id="3.30.1330.40">
    <property type="entry name" value="RutC-like"/>
    <property type="match status" value="1"/>
</dbReference>
<dbReference type="PANTHER" id="PTHR11803:SF58">
    <property type="entry name" value="PROTEIN HMF1-RELATED"/>
    <property type="match status" value="1"/>
</dbReference>
<dbReference type="GO" id="GO:0005829">
    <property type="term" value="C:cytosol"/>
    <property type="evidence" value="ECO:0007669"/>
    <property type="project" value="TreeGrafter"/>
</dbReference>
<dbReference type="Pfam" id="PF01042">
    <property type="entry name" value="Ribonuc_L-PSP"/>
    <property type="match status" value="1"/>
</dbReference>
<reference evidence="2 3" key="1">
    <citation type="submission" date="2017-05" db="EMBL/GenBank/DDBJ databases">
        <title>Full genome sequence of Pseudorhodoplanes sinuspersici.</title>
        <authorList>
            <person name="Dastgheib S.M.M."/>
            <person name="Shavandi M."/>
            <person name="Tirandaz H."/>
        </authorList>
    </citation>
    <scope>NUCLEOTIDE SEQUENCE [LARGE SCALE GENOMIC DNA]</scope>
    <source>
        <strain evidence="2 3">RIPI110</strain>
    </source>
</reference>
<sequence>MRLSLSRGLDSFNGGEALKVPHFLGRWHDLCCTRRANPQFLPAQGAVMLIRAATALLTLISMSVSPAFSQQFEKKNYNYSKFATGAFSEAVVVTGPAKTIYLAGIGSEDPDNGSIHHKDNFLEQCRMSWAKVKKALEANGATLADIVKATSYVTDVRYREEMRKCREETFKDLPLPPHTFLNVVQLARPGMMFEVDVVAAVAAK</sequence>
<dbReference type="AlphaFoldDB" id="A0A1W6ZXG7"/>